<dbReference type="Gene3D" id="1.10.1130.10">
    <property type="entry name" value="Flavocytochrome C3, Chain A"/>
    <property type="match status" value="1"/>
</dbReference>
<keyword evidence="4" id="KW-1185">Reference proteome</keyword>
<dbReference type="RefSeq" id="WP_014803676.1">
    <property type="nucleotide sequence ID" value="NC_018020.1"/>
</dbReference>
<evidence type="ECO:0000313" key="3">
    <source>
        <dbReference type="EMBL" id="AFM13171.1"/>
    </source>
</evidence>
<sequence length="389" mass="43264">MYAGSFKVALALLALSQLLFCQKSEPTPLFTKGVFPLVMRPADFAAHPKTGAAMQSSTDCAPCHETAYRNWQASRHRVALTNELYRESHEREPSPWCVNCHAPLRLSGSDSKPYREEEGVSCLVCHVREGKILVKKLPQTSAGGSRVTHAGPAHSYSVDNRLGDERFCEGCHEFNFPTAATAMREGHALHYTDQPMQSTVSEYRSSAFYGNVTCSGCHLFPYTPDSHTFPGGHAIDRLKKDLRVEVARVSPGRIALKLFASGVGHSLPTGDLFRTLRVRIIDPASKLAEEIELRHYFEPIAGAANSTTLPLKRRVREETLPPPQADYISMREFTVTWPASADRVVTELYIDYLNHMSTITTRLPPHMTRPLIKRETHRLAPARGADAKG</sequence>
<dbReference type="EMBL" id="CP002959">
    <property type="protein sequence ID" value="AFM13171.1"/>
    <property type="molecule type" value="Genomic_DNA"/>
</dbReference>
<protein>
    <recommendedName>
        <fullName evidence="2">Cytochrome c-552/4 domain-containing protein</fullName>
    </recommendedName>
</protein>
<evidence type="ECO:0000313" key="4">
    <source>
        <dbReference type="Proteomes" id="UP000006048"/>
    </source>
</evidence>
<dbReference type="InterPro" id="IPR036280">
    <property type="entry name" value="Multihaem_cyt_sf"/>
</dbReference>
<reference evidence="3 4" key="1">
    <citation type="submission" date="2012-06" db="EMBL/GenBank/DDBJ databases">
        <title>The complete chromosome of genome of Turneriella parva DSM 21527.</title>
        <authorList>
            <consortium name="US DOE Joint Genome Institute (JGI-PGF)"/>
            <person name="Lucas S."/>
            <person name="Han J."/>
            <person name="Lapidus A."/>
            <person name="Bruce D."/>
            <person name="Goodwin L."/>
            <person name="Pitluck S."/>
            <person name="Peters L."/>
            <person name="Kyrpides N."/>
            <person name="Mavromatis K."/>
            <person name="Ivanova N."/>
            <person name="Mikhailova N."/>
            <person name="Chertkov O."/>
            <person name="Detter J.C."/>
            <person name="Tapia R."/>
            <person name="Han C."/>
            <person name="Land M."/>
            <person name="Hauser L."/>
            <person name="Markowitz V."/>
            <person name="Cheng J.-F."/>
            <person name="Hugenholtz P."/>
            <person name="Woyke T."/>
            <person name="Wu D."/>
            <person name="Gronow S."/>
            <person name="Wellnitz S."/>
            <person name="Brambilla E."/>
            <person name="Klenk H.-P."/>
            <person name="Eisen J.A."/>
        </authorList>
    </citation>
    <scope>NUCLEOTIDE SEQUENCE [LARGE SCALE GENOMIC DNA]</scope>
    <source>
        <strain evidence="4">ATCC BAA-1111 / DSM 21527 / NCTC 11395 / H</strain>
    </source>
</reference>
<gene>
    <name evidence="3" type="ordered locus">Turpa_2531</name>
</gene>
<dbReference type="SUPFAM" id="SSF48695">
    <property type="entry name" value="Multiheme cytochromes"/>
    <property type="match status" value="1"/>
</dbReference>
<keyword evidence="1" id="KW-0732">Signal</keyword>
<accession>I4B7B4</accession>
<dbReference type="PATRIC" id="fig|869212.3.peg.2550"/>
<dbReference type="HOGENOM" id="CLU_709684_0_0_12"/>
<dbReference type="KEGG" id="tpx:Turpa_2531"/>
<dbReference type="AlphaFoldDB" id="I4B7B4"/>
<proteinExistence type="predicted"/>
<dbReference type="InterPro" id="IPR023155">
    <property type="entry name" value="Cyt_c-552/4"/>
</dbReference>
<name>I4B7B4_TURPD</name>
<dbReference type="Pfam" id="PF13435">
    <property type="entry name" value="Cytochrome_C554"/>
    <property type="match status" value="1"/>
</dbReference>
<organism evidence="3 4">
    <name type="scientific">Turneriella parva (strain ATCC BAA-1111 / DSM 21527 / NCTC 11395 / H)</name>
    <name type="common">Leptospira parva</name>
    <dbReference type="NCBI Taxonomy" id="869212"/>
    <lineage>
        <taxon>Bacteria</taxon>
        <taxon>Pseudomonadati</taxon>
        <taxon>Spirochaetota</taxon>
        <taxon>Spirochaetia</taxon>
        <taxon>Leptospirales</taxon>
        <taxon>Leptospiraceae</taxon>
        <taxon>Turneriella</taxon>
    </lineage>
</organism>
<evidence type="ECO:0000256" key="1">
    <source>
        <dbReference type="SAM" id="SignalP"/>
    </source>
</evidence>
<feature type="chain" id="PRO_5003685992" description="Cytochrome c-552/4 domain-containing protein" evidence="1">
    <location>
        <begin position="24"/>
        <end position="389"/>
    </location>
</feature>
<feature type="signal peptide" evidence="1">
    <location>
        <begin position="1"/>
        <end position="23"/>
    </location>
</feature>
<dbReference type="Proteomes" id="UP000006048">
    <property type="component" value="Chromosome"/>
</dbReference>
<evidence type="ECO:0000259" key="2">
    <source>
        <dbReference type="Pfam" id="PF13435"/>
    </source>
</evidence>
<dbReference type="OrthoDB" id="9814800at2"/>
<dbReference type="STRING" id="869212.Turpa_2531"/>
<feature type="domain" description="Cytochrome c-552/4" evidence="2">
    <location>
        <begin position="60"/>
        <end position="126"/>
    </location>
</feature>